<gene>
    <name evidence="2" type="ORF">B0T20DRAFT_392354</name>
</gene>
<dbReference type="AlphaFoldDB" id="A0AAE0PGE2"/>
<evidence type="ECO:0000313" key="3">
    <source>
        <dbReference type="Proteomes" id="UP001281003"/>
    </source>
</evidence>
<reference evidence="2" key="1">
    <citation type="journal article" date="2023" name="Mol. Phylogenet. Evol.">
        <title>Genome-scale phylogeny and comparative genomics of the fungal order Sordariales.</title>
        <authorList>
            <person name="Hensen N."/>
            <person name="Bonometti L."/>
            <person name="Westerberg I."/>
            <person name="Brannstrom I.O."/>
            <person name="Guillou S."/>
            <person name="Cros-Aarteil S."/>
            <person name="Calhoun S."/>
            <person name="Haridas S."/>
            <person name="Kuo A."/>
            <person name="Mondo S."/>
            <person name="Pangilinan J."/>
            <person name="Riley R."/>
            <person name="LaButti K."/>
            <person name="Andreopoulos B."/>
            <person name="Lipzen A."/>
            <person name="Chen C."/>
            <person name="Yan M."/>
            <person name="Daum C."/>
            <person name="Ng V."/>
            <person name="Clum A."/>
            <person name="Steindorff A."/>
            <person name="Ohm R.A."/>
            <person name="Martin F."/>
            <person name="Silar P."/>
            <person name="Natvig D.O."/>
            <person name="Lalanne C."/>
            <person name="Gautier V."/>
            <person name="Ament-Velasquez S.L."/>
            <person name="Kruys A."/>
            <person name="Hutchinson M.I."/>
            <person name="Powell A.J."/>
            <person name="Barry K."/>
            <person name="Miller A.N."/>
            <person name="Grigoriev I.V."/>
            <person name="Debuchy R."/>
            <person name="Gladieux P."/>
            <person name="Hiltunen Thoren M."/>
            <person name="Johannesson H."/>
        </authorList>
    </citation>
    <scope>NUCLEOTIDE SEQUENCE</scope>
    <source>
        <strain evidence="2">FGSC 1904</strain>
    </source>
</reference>
<proteinExistence type="predicted"/>
<keyword evidence="3" id="KW-1185">Reference proteome</keyword>
<feature type="region of interest" description="Disordered" evidence="1">
    <location>
        <begin position="1"/>
        <end position="48"/>
    </location>
</feature>
<dbReference type="EMBL" id="JAUTDP010000005">
    <property type="protein sequence ID" value="KAK3399344.1"/>
    <property type="molecule type" value="Genomic_DNA"/>
</dbReference>
<reference evidence="2" key="2">
    <citation type="submission" date="2023-07" db="EMBL/GenBank/DDBJ databases">
        <authorList>
            <consortium name="Lawrence Berkeley National Laboratory"/>
            <person name="Haridas S."/>
            <person name="Hensen N."/>
            <person name="Bonometti L."/>
            <person name="Westerberg I."/>
            <person name="Brannstrom I.O."/>
            <person name="Guillou S."/>
            <person name="Cros-Aarteil S."/>
            <person name="Calhoun S."/>
            <person name="Kuo A."/>
            <person name="Mondo S."/>
            <person name="Pangilinan J."/>
            <person name="Riley R."/>
            <person name="LaButti K."/>
            <person name="Andreopoulos B."/>
            <person name="Lipzen A."/>
            <person name="Chen C."/>
            <person name="Yanf M."/>
            <person name="Daum C."/>
            <person name="Ng V."/>
            <person name="Clum A."/>
            <person name="Steindorff A."/>
            <person name="Ohm R."/>
            <person name="Martin F."/>
            <person name="Silar P."/>
            <person name="Natvig D."/>
            <person name="Lalanne C."/>
            <person name="Gautier V."/>
            <person name="Ament-velasquez S.L."/>
            <person name="Kruys A."/>
            <person name="Hutchinson M.I."/>
            <person name="Powell A.J."/>
            <person name="Barry K."/>
            <person name="Miller A.N."/>
            <person name="Grigoriev I.V."/>
            <person name="Debuchy R."/>
            <person name="Gladieux P."/>
            <person name="Thoren M.H."/>
            <person name="Johannesson H."/>
        </authorList>
    </citation>
    <scope>NUCLEOTIDE SEQUENCE</scope>
    <source>
        <strain evidence="2">FGSC 1904</strain>
    </source>
</reference>
<comment type="caution">
    <text evidence="2">The sequence shown here is derived from an EMBL/GenBank/DDBJ whole genome shotgun (WGS) entry which is preliminary data.</text>
</comment>
<organism evidence="2 3">
    <name type="scientific">Sordaria brevicollis</name>
    <dbReference type="NCBI Taxonomy" id="83679"/>
    <lineage>
        <taxon>Eukaryota</taxon>
        <taxon>Fungi</taxon>
        <taxon>Dikarya</taxon>
        <taxon>Ascomycota</taxon>
        <taxon>Pezizomycotina</taxon>
        <taxon>Sordariomycetes</taxon>
        <taxon>Sordariomycetidae</taxon>
        <taxon>Sordariales</taxon>
        <taxon>Sordariaceae</taxon>
        <taxon>Sordaria</taxon>
    </lineage>
</organism>
<dbReference type="Proteomes" id="UP001281003">
    <property type="component" value="Unassembled WGS sequence"/>
</dbReference>
<evidence type="ECO:0000256" key="1">
    <source>
        <dbReference type="SAM" id="MobiDB-lite"/>
    </source>
</evidence>
<sequence length="135" mass="15326">MPSSTHRPTLRRTQATRSLRQAASRANPQGQTVTANNSQVAETNNNQVVDRLNERVGLLNFLEENPTDHIQEQEIEEDIKDPVPAYTPTPGPGENTIEVVSAGHHYRIAEMEGPSPPPYKRKRNKLQKRRPEDRR</sequence>
<accession>A0AAE0PGE2</accession>
<name>A0AAE0PGE2_SORBR</name>
<protein>
    <submittedName>
        <fullName evidence="2">Uncharacterized protein</fullName>
    </submittedName>
</protein>
<evidence type="ECO:0000313" key="2">
    <source>
        <dbReference type="EMBL" id="KAK3399344.1"/>
    </source>
</evidence>
<feature type="compositionally biased region" description="Basic residues" evidence="1">
    <location>
        <begin position="119"/>
        <end position="128"/>
    </location>
</feature>
<feature type="region of interest" description="Disordered" evidence="1">
    <location>
        <begin position="64"/>
        <end position="95"/>
    </location>
</feature>
<feature type="region of interest" description="Disordered" evidence="1">
    <location>
        <begin position="109"/>
        <end position="135"/>
    </location>
</feature>